<dbReference type="PANTHER" id="PTHR30290:SF9">
    <property type="entry name" value="OLIGOPEPTIDE-BINDING PROTEIN APPA"/>
    <property type="match status" value="1"/>
</dbReference>
<reference evidence="6" key="1">
    <citation type="submission" date="2016-02" db="EMBL/GenBank/DDBJ databases">
        <title>Genome sequence of Bacillus trypoxylicola KCTC 13244(T).</title>
        <authorList>
            <person name="Jeong H."/>
            <person name="Park S.-H."/>
            <person name="Choi S.-K."/>
        </authorList>
    </citation>
    <scope>NUCLEOTIDE SEQUENCE [LARGE SCALE GENOMIC DNA]</scope>
    <source>
        <strain evidence="6">KCTC 13244</strain>
    </source>
</reference>
<dbReference type="GO" id="GO:1904680">
    <property type="term" value="F:peptide transmembrane transporter activity"/>
    <property type="evidence" value="ECO:0007669"/>
    <property type="project" value="TreeGrafter"/>
</dbReference>
<evidence type="ECO:0000259" key="5">
    <source>
        <dbReference type="Pfam" id="PF00496"/>
    </source>
</evidence>
<dbReference type="Gene3D" id="3.90.76.10">
    <property type="entry name" value="Dipeptide-binding Protein, Domain 1"/>
    <property type="match status" value="1"/>
</dbReference>
<accession>A0A162DG97</accession>
<dbReference type="Gene3D" id="3.10.105.10">
    <property type="entry name" value="Dipeptide-binding Protein, Domain 3"/>
    <property type="match status" value="1"/>
</dbReference>
<keyword evidence="7" id="KW-1185">Reference proteome</keyword>
<dbReference type="STRING" id="519424.AZF04_08375"/>
<organism evidence="6 7">
    <name type="scientific">Alkalihalobacillus trypoxylicola</name>
    <dbReference type="NCBI Taxonomy" id="519424"/>
    <lineage>
        <taxon>Bacteria</taxon>
        <taxon>Bacillati</taxon>
        <taxon>Bacillota</taxon>
        <taxon>Bacilli</taxon>
        <taxon>Bacillales</taxon>
        <taxon>Bacillaceae</taxon>
        <taxon>Alkalihalobacillus</taxon>
    </lineage>
</organism>
<evidence type="ECO:0000256" key="4">
    <source>
        <dbReference type="SAM" id="SignalP"/>
    </source>
</evidence>
<dbReference type="AlphaFoldDB" id="A0A162DG97"/>
<dbReference type="PROSITE" id="PS51257">
    <property type="entry name" value="PROKAR_LIPOPROTEIN"/>
    <property type="match status" value="1"/>
</dbReference>
<dbReference type="PANTHER" id="PTHR30290">
    <property type="entry name" value="PERIPLASMIC BINDING COMPONENT OF ABC TRANSPORTER"/>
    <property type="match status" value="1"/>
</dbReference>
<comment type="similarity">
    <text evidence="1">Belongs to the bacterial solute-binding protein 5 family.</text>
</comment>
<gene>
    <name evidence="6" type="ORF">AZF04_08375</name>
</gene>
<sequence length="540" mass="60226">MKKHYFSKIIALIASVGLLAACGSNDTNTEESPSGVDSNNSQMVMAQVNPPLTFNTINGGDAASKFVQAFMFDSLLDMQEPLEFLPKLADSFETEDNQTFTISLNQDAVWSDGTPITSDDFLFTLNRAADKEVESQIGSYIAVLEGVDDNGKLPEGESDIPSLVKVDEHTFTFTTKQPVDPNLVKEQIGVNVMLLPKHILEDVEKSELSEHPFMLNPTVTSGPFSFEDYKRDQYIQFSANSDYYRGAPELATLYIELMSGSNFAVRIESGEVQMNASASIGKIPVQDYSRIEGLDHIETSLEPNLGFQTMMFNHNTVEDPNVRQAIAKAINREYLVDELLQGTGEVIDGPYTSFHPYFNEDLDIIGYDKEEAASLLESSDWDRPLQLLVPTGNQIREQSANIVAENLREAGFEVEISTFDFSTIMQRANAGDFDLMLMGFTFTLDPDYSSLLGVEGPYNFMNYDSTKSEDLLVAGRLADNAEDRLQIYNELQEVWQDELPFITLYSDFDFAAVSKDVTFGGPRPLGMHYDLNKWSVTGPQ</sequence>
<dbReference type="GO" id="GO:0015833">
    <property type="term" value="P:peptide transport"/>
    <property type="evidence" value="ECO:0007669"/>
    <property type="project" value="TreeGrafter"/>
</dbReference>
<dbReference type="InterPro" id="IPR000914">
    <property type="entry name" value="SBP_5_dom"/>
</dbReference>
<protein>
    <recommendedName>
        <fullName evidence="5">Solute-binding protein family 5 domain-containing protein</fullName>
    </recommendedName>
</protein>
<dbReference type="Proteomes" id="UP000075806">
    <property type="component" value="Unassembled WGS sequence"/>
</dbReference>
<evidence type="ECO:0000313" key="7">
    <source>
        <dbReference type="Proteomes" id="UP000075806"/>
    </source>
</evidence>
<evidence type="ECO:0000313" key="6">
    <source>
        <dbReference type="EMBL" id="KYG29526.1"/>
    </source>
</evidence>
<feature type="chain" id="PRO_5038456243" description="Solute-binding protein family 5 domain-containing protein" evidence="4">
    <location>
        <begin position="21"/>
        <end position="540"/>
    </location>
</feature>
<keyword evidence="3 4" id="KW-0732">Signal</keyword>
<dbReference type="OrthoDB" id="9796817at2"/>
<dbReference type="EMBL" id="LTAO01000023">
    <property type="protein sequence ID" value="KYG29526.1"/>
    <property type="molecule type" value="Genomic_DNA"/>
</dbReference>
<name>A0A162DG97_9BACI</name>
<dbReference type="SUPFAM" id="SSF53850">
    <property type="entry name" value="Periplasmic binding protein-like II"/>
    <property type="match status" value="1"/>
</dbReference>
<dbReference type="GO" id="GO:0043190">
    <property type="term" value="C:ATP-binding cassette (ABC) transporter complex"/>
    <property type="evidence" value="ECO:0007669"/>
    <property type="project" value="InterPro"/>
</dbReference>
<dbReference type="RefSeq" id="WP_061949322.1">
    <property type="nucleotide sequence ID" value="NZ_LTAO01000023.1"/>
</dbReference>
<dbReference type="Gene3D" id="3.40.190.10">
    <property type="entry name" value="Periplasmic binding protein-like II"/>
    <property type="match status" value="1"/>
</dbReference>
<dbReference type="InterPro" id="IPR030678">
    <property type="entry name" value="Peptide/Ni-bd"/>
</dbReference>
<dbReference type="GO" id="GO:0042597">
    <property type="term" value="C:periplasmic space"/>
    <property type="evidence" value="ECO:0007669"/>
    <property type="project" value="UniProtKB-ARBA"/>
</dbReference>
<dbReference type="Pfam" id="PF00496">
    <property type="entry name" value="SBP_bac_5"/>
    <property type="match status" value="1"/>
</dbReference>
<comment type="caution">
    <text evidence="6">The sequence shown here is derived from an EMBL/GenBank/DDBJ whole genome shotgun (WGS) entry which is preliminary data.</text>
</comment>
<feature type="domain" description="Solute-binding protein family 5" evidence="5">
    <location>
        <begin position="84"/>
        <end position="453"/>
    </location>
</feature>
<dbReference type="PIRSF" id="PIRSF002741">
    <property type="entry name" value="MppA"/>
    <property type="match status" value="1"/>
</dbReference>
<keyword evidence="2" id="KW-0813">Transport</keyword>
<evidence type="ECO:0000256" key="2">
    <source>
        <dbReference type="ARBA" id="ARBA00022448"/>
    </source>
</evidence>
<feature type="signal peptide" evidence="4">
    <location>
        <begin position="1"/>
        <end position="20"/>
    </location>
</feature>
<dbReference type="InterPro" id="IPR039424">
    <property type="entry name" value="SBP_5"/>
</dbReference>
<evidence type="ECO:0000256" key="1">
    <source>
        <dbReference type="ARBA" id="ARBA00005695"/>
    </source>
</evidence>
<evidence type="ECO:0000256" key="3">
    <source>
        <dbReference type="ARBA" id="ARBA00022729"/>
    </source>
</evidence>
<proteinExistence type="inferred from homology"/>